<organism evidence="2 3">
    <name type="scientific">Nocardioides zeae</name>
    <dbReference type="NCBI Taxonomy" id="1457234"/>
    <lineage>
        <taxon>Bacteria</taxon>
        <taxon>Bacillati</taxon>
        <taxon>Actinomycetota</taxon>
        <taxon>Actinomycetes</taxon>
        <taxon>Propionibacteriales</taxon>
        <taxon>Nocardioidaceae</taxon>
        <taxon>Nocardioides</taxon>
    </lineage>
</organism>
<feature type="transmembrane region" description="Helical" evidence="1">
    <location>
        <begin position="20"/>
        <end position="39"/>
    </location>
</feature>
<feature type="transmembrane region" description="Helical" evidence="1">
    <location>
        <begin position="51"/>
        <end position="71"/>
    </location>
</feature>
<dbReference type="RefSeq" id="WP_307204446.1">
    <property type="nucleotide sequence ID" value="NZ_JAUTAN010000001.1"/>
</dbReference>
<keyword evidence="1" id="KW-0812">Transmembrane</keyword>
<evidence type="ECO:0000313" key="3">
    <source>
        <dbReference type="Proteomes" id="UP001239215"/>
    </source>
</evidence>
<accession>A0AAJ1UAK7</accession>
<dbReference type="AlphaFoldDB" id="A0AAJ1UAK7"/>
<sequence length="76" mass="8072">MFEDSPPCAPDVPALDALANLALIVGALALVVALVAFALGRSEFRRPPWMGRFTIGGVVLGVGLILLAWFLHAPWC</sequence>
<dbReference type="EMBL" id="JAUTAN010000001">
    <property type="protein sequence ID" value="MDQ1106617.1"/>
    <property type="molecule type" value="Genomic_DNA"/>
</dbReference>
<protein>
    <submittedName>
        <fullName evidence="2">Uncharacterized protein</fullName>
    </submittedName>
</protein>
<keyword evidence="1" id="KW-0472">Membrane</keyword>
<comment type="caution">
    <text evidence="2">The sequence shown here is derived from an EMBL/GenBank/DDBJ whole genome shotgun (WGS) entry which is preliminary data.</text>
</comment>
<keyword evidence="1" id="KW-1133">Transmembrane helix</keyword>
<gene>
    <name evidence="2" type="ORF">QE405_003901</name>
</gene>
<dbReference type="Proteomes" id="UP001239215">
    <property type="component" value="Unassembled WGS sequence"/>
</dbReference>
<proteinExistence type="predicted"/>
<reference evidence="2" key="1">
    <citation type="submission" date="2023-07" db="EMBL/GenBank/DDBJ databases">
        <title>Functional and genomic diversity of the sorghum phyllosphere microbiome.</title>
        <authorList>
            <person name="Shade A."/>
        </authorList>
    </citation>
    <scope>NUCLEOTIDE SEQUENCE</scope>
    <source>
        <strain evidence="2">SORGH_AS_1067</strain>
    </source>
</reference>
<name>A0AAJ1UAK7_9ACTN</name>
<evidence type="ECO:0000256" key="1">
    <source>
        <dbReference type="SAM" id="Phobius"/>
    </source>
</evidence>
<evidence type="ECO:0000313" key="2">
    <source>
        <dbReference type="EMBL" id="MDQ1106617.1"/>
    </source>
</evidence>